<dbReference type="SUPFAM" id="SSF50965">
    <property type="entry name" value="Galactose oxidase, central domain"/>
    <property type="match status" value="1"/>
</dbReference>
<evidence type="ECO:0000259" key="3">
    <source>
        <dbReference type="Pfam" id="PF07250"/>
    </source>
</evidence>
<dbReference type="Proteomes" id="UP001386955">
    <property type="component" value="Unassembled WGS sequence"/>
</dbReference>
<protein>
    <recommendedName>
        <fullName evidence="7">Galactose oxidase</fullName>
    </recommendedName>
</protein>
<dbReference type="InterPro" id="IPR009880">
    <property type="entry name" value="Glyoxal_oxidase_N"/>
</dbReference>
<reference evidence="5 6" key="1">
    <citation type="submission" date="2024-01" db="EMBL/GenBank/DDBJ databases">
        <title>The genomes of 5 underutilized Papilionoideae crops provide insights into root nodulation and disease resistanc.</title>
        <authorList>
            <person name="Jiang F."/>
        </authorList>
    </citation>
    <scope>NUCLEOTIDE SEQUENCE [LARGE SCALE GENOMIC DNA]</scope>
    <source>
        <strain evidence="5">DUOXIRENSHENG_FW03</strain>
        <tissue evidence="5">Leaves</tissue>
    </source>
</reference>
<dbReference type="InterPro" id="IPR013783">
    <property type="entry name" value="Ig-like_fold"/>
</dbReference>
<accession>A0AAN9SLI9</accession>
<comment type="caution">
    <text evidence="5">The sequence shown here is derived from an EMBL/GenBank/DDBJ whole genome shotgun (WGS) entry which is preliminary data.</text>
</comment>
<dbReference type="InterPro" id="IPR011043">
    <property type="entry name" value="Gal_Oxase/kelch_b-propeller"/>
</dbReference>
<sequence length="654" mass="73169">MTYSLKVVCIFTLLIVVTEAKHEGNHKHKFQNNHKVQEPFIQIPGIPFSEPSTIPDPSFIPPFSEPSSIPEFPSFPQLPHFPEIPPFSEPSPIPDQLPSFPQFPPLIPELPSSPFTQPIEEAEKGLFEINSIGHWDLISQNAGVSAMHVNLLPTNKIIVFDAQVYRTSRIKLPDGVPCVPYRDARSQEDKLDCFAHAVEYDIETNQVRPLQVAKGDPWCSSGGVAPDGTFVSAGGFISGAKSVRYMGPNCQGCEWREYDNVLGAGRWYATQQILPNGDFILVGGRRSFSYEFIPKEGKISEKPYFFPFLYETADIDENNLYPFVHLSTDGNLFIFSNNRSILLNPRSHKIVRTYPVLHGGSRNYPASGMSALLPIDLNHTSIKSEVMVCGGNLPDAFHLAETSKIFLPALKDCARLTITDPFPEWETETMPSGRTMGDLLLLPSGDLLLINGATAGTAAWWDADLPNLTPVLYKPNQLKGSRFTVLKPTQIARMYHSTSILLPSGKIWVSGSNTHNTYRDVDKFPTETRVEAFSPPYLDANFDKYRPHINEDASQKELKYGALFETSFSMENVLGLAKNDLQLSMYYPPFTTHGFSMGQRLLFLKIDQLIIESEGLYKVRVHAPPSNVIAPPGYYLLFLLHRGLPAKGIWVHIR</sequence>
<gene>
    <name evidence="5" type="ORF">VNO78_10144</name>
</gene>
<dbReference type="InterPro" id="IPR014756">
    <property type="entry name" value="Ig_E-set"/>
</dbReference>
<evidence type="ECO:0000313" key="6">
    <source>
        <dbReference type="Proteomes" id="UP001386955"/>
    </source>
</evidence>
<feature type="domain" description="Galactose oxidase-like Early set" evidence="4">
    <location>
        <begin position="546"/>
        <end position="653"/>
    </location>
</feature>
<feature type="signal peptide" evidence="2">
    <location>
        <begin position="1"/>
        <end position="20"/>
    </location>
</feature>
<dbReference type="SUPFAM" id="SSF81296">
    <property type="entry name" value="E set domains"/>
    <property type="match status" value="1"/>
</dbReference>
<dbReference type="PANTHER" id="PTHR32208:SF100">
    <property type="entry name" value="GLYOXAL OXIDASE AMINO-TERMINAL PROTEIN"/>
    <property type="match status" value="1"/>
</dbReference>
<dbReference type="InterPro" id="IPR037293">
    <property type="entry name" value="Gal_Oxidase_central_sf"/>
</dbReference>
<evidence type="ECO:0000256" key="1">
    <source>
        <dbReference type="ARBA" id="ARBA00022729"/>
    </source>
</evidence>
<evidence type="ECO:0008006" key="7">
    <source>
        <dbReference type="Google" id="ProtNLM"/>
    </source>
</evidence>
<evidence type="ECO:0000256" key="2">
    <source>
        <dbReference type="SAM" id="SignalP"/>
    </source>
</evidence>
<name>A0AAN9SLI9_PSOTE</name>
<evidence type="ECO:0000313" key="5">
    <source>
        <dbReference type="EMBL" id="KAK7398970.1"/>
    </source>
</evidence>
<dbReference type="AlphaFoldDB" id="A0AAN9SLI9"/>
<organism evidence="5 6">
    <name type="scientific">Psophocarpus tetragonolobus</name>
    <name type="common">Winged bean</name>
    <name type="synonym">Dolichos tetragonolobus</name>
    <dbReference type="NCBI Taxonomy" id="3891"/>
    <lineage>
        <taxon>Eukaryota</taxon>
        <taxon>Viridiplantae</taxon>
        <taxon>Streptophyta</taxon>
        <taxon>Embryophyta</taxon>
        <taxon>Tracheophyta</taxon>
        <taxon>Spermatophyta</taxon>
        <taxon>Magnoliopsida</taxon>
        <taxon>eudicotyledons</taxon>
        <taxon>Gunneridae</taxon>
        <taxon>Pentapetalae</taxon>
        <taxon>rosids</taxon>
        <taxon>fabids</taxon>
        <taxon>Fabales</taxon>
        <taxon>Fabaceae</taxon>
        <taxon>Papilionoideae</taxon>
        <taxon>50 kb inversion clade</taxon>
        <taxon>NPAAA clade</taxon>
        <taxon>indigoferoid/millettioid clade</taxon>
        <taxon>Phaseoleae</taxon>
        <taxon>Psophocarpus</taxon>
    </lineage>
</organism>
<dbReference type="EMBL" id="JAYMYS010000003">
    <property type="protein sequence ID" value="KAK7398970.1"/>
    <property type="molecule type" value="Genomic_DNA"/>
</dbReference>
<dbReference type="Pfam" id="PF09118">
    <property type="entry name" value="GO-like_E_set"/>
    <property type="match status" value="1"/>
</dbReference>
<feature type="chain" id="PRO_5042909082" description="Galactose oxidase" evidence="2">
    <location>
        <begin position="21"/>
        <end position="654"/>
    </location>
</feature>
<proteinExistence type="predicted"/>
<dbReference type="Gene3D" id="2.60.40.10">
    <property type="entry name" value="Immunoglobulins"/>
    <property type="match status" value="1"/>
</dbReference>
<feature type="domain" description="Glyoxal oxidase N-terminal" evidence="3">
    <location>
        <begin position="147"/>
        <end position="537"/>
    </location>
</feature>
<dbReference type="Pfam" id="PF07250">
    <property type="entry name" value="Glyoxal_oxid_N"/>
    <property type="match status" value="1"/>
</dbReference>
<keyword evidence="6" id="KW-1185">Reference proteome</keyword>
<dbReference type="CDD" id="cd02851">
    <property type="entry name" value="E_set_GO_C"/>
    <property type="match status" value="1"/>
</dbReference>
<keyword evidence="1 2" id="KW-0732">Signal</keyword>
<dbReference type="InterPro" id="IPR015202">
    <property type="entry name" value="GO-like_E_set"/>
</dbReference>
<evidence type="ECO:0000259" key="4">
    <source>
        <dbReference type="Pfam" id="PF09118"/>
    </source>
</evidence>
<dbReference type="Gene3D" id="2.130.10.80">
    <property type="entry name" value="Galactose oxidase/kelch, beta-propeller"/>
    <property type="match status" value="1"/>
</dbReference>
<dbReference type="PANTHER" id="PTHR32208">
    <property type="entry name" value="SECRETED PROTEIN-RELATED"/>
    <property type="match status" value="1"/>
</dbReference>